<comment type="caution">
    <text evidence="3">The sequence shown here is derived from an EMBL/GenBank/DDBJ whole genome shotgun (WGS) entry which is preliminary data.</text>
</comment>
<evidence type="ECO:0000313" key="4">
    <source>
        <dbReference type="Proteomes" id="UP001626550"/>
    </source>
</evidence>
<protein>
    <recommendedName>
        <fullName evidence="5">Inner centromere protein ARK-binding domain-containing protein</fullName>
    </recommendedName>
</protein>
<name>A0ABD2Q7V1_9PLAT</name>
<sequence>MPNDVVDRIEKMFNDTYRQATAALDDISREYDAKYKIIIDAWNNGFNEEDFAEFDEEIISDKHSHKSNKENASPIATEGNMSLVQTKNCERMNETKFHTPDTSMKGKQSLSSRNEVAQMQPSTNATIQPIQFENSRLVIEDSCLSDFNNPTIEKSSSRRKKVKISKSLLRTHSRPLTTLGRVTRGSASNAASRSPYSEGSKKSSEVIKLSDNKMLCSEKFPAVTLDLQHLAPEGFTIGMEDMSLAQMKNLEIMSETKFHTPLTSSKDKQSFRTCNENAQMPPKTNLNIQPSQFDNSRLVIDDLSRLSDFNNPILKDSSSCGRKVGISKPLLRSLSKPVSSSKSSSNAASGSRQSESVEVSSEDMILCSENNPSVSQQVPNNKTITYTTFETESSSGVVSSTELSCDKPQSPLVCDLDLPAVEQVMPIRALSKGQRASVKKTLDVKLEVKMKEEQKILELKQKIAQKEASTNKILEEQRLKREEAIRARKEKLMQAKQRKQQMFMEQAKSKPPSQLHKPEGVPEPLKPKKLSGLKLQIHPNPPSTSMLPRQTFPAEPRKPELQSLDLSFLDSDLSDNEWDRERYPAPAWSRDTKYLTKSVRDQANAEWWNELRPATLIPFDLEKVFKGHHFKKRARTSSAWYPNNYFNDDEVD</sequence>
<dbReference type="Proteomes" id="UP001626550">
    <property type="component" value="Unassembled WGS sequence"/>
</dbReference>
<dbReference type="AlphaFoldDB" id="A0ABD2Q7V1"/>
<keyword evidence="1" id="KW-0175">Coiled coil</keyword>
<feature type="compositionally biased region" description="Low complexity" evidence="2">
    <location>
        <begin position="335"/>
        <end position="359"/>
    </location>
</feature>
<keyword evidence="4" id="KW-1185">Reference proteome</keyword>
<organism evidence="3 4">
    <name type="scientific">Cichlidogyrus casuarinus</name>
    <dbReference type="NCBI Taxonomy" id="1844966"/>
    <lineage>
        <taxon>Eukaryota</taxon>
        <taxon>Metazoa</taxon>
        <taxon>Spiralia</taxon>
        <taxon>Lophotrochozoa</taxon>
        <taxon>Platyhelminthes</taxon>
        <taxon>Monogenea</taxon>
        <taxon>Monopisthocotylea</taxon>
        <taxon>Dactylogyridea</taxon>
        <taxon>Ancyrocephalidae</taxon>
        <taxon>Cichlidogyrus</taxon>
    </lineage>
</organism>
<evidence type="ECO:0008006" key="5">
    <source>
        <dbReference type="Google" id="ProtNLM"/>
    </source>
</evidence>
<proteinExistence type="predicted"/>
<evidence type="ECO:0000313" key="3">
    <source>
        <dbReference type="EMBL" id="KAL3315646.1"/>
    </source>
</evidence>
<gene>
    <name evidence="3" type="ORF">Ciccas_005719</name>
</gene>
<feature type="compositionally biased region" description="Polar residues" evidence="2">
    <location>
        <begin position="185"/>
        <end position="197"/>
    </location>
</feature>
<feature type="region of interest" description="Disordered" evidence="2">
    <location>
        <begin position="173"/>
        <end position="204"/>
    </location>
</feature>
<feature type="region of interest" description="Disordered" evidence="2">
    <location>
        <begin position="504"/>
        <end position="524"/>
    </location>
</feature>
<dbReference type="EMBL" id="JBJKFK010000698">
    <property type="protein sequence ID" value="KAL3315646.1"/>
    <property type="molecule type" value="Genomic_DNA"/>
</dbReference>
<evidence type="ECO:0000256" key="2">
    <source>
        <dbReference type="SAM" id="MobiDB-lite"/>
    </source>
</evidence>
<reference evidence="3 4" key="1">
    <citation type="submission" date="2024-11" db="EMBL/GenBank/DDBJ databases">
        <title>Adaptive evolution of stress response genes in parasites aligns with host niche diversity.</title>
        <authorList>
            <person name="Hahn C."/>
            <person name="Resl P."/>
        </authorList>
    </citation>
    <scope>NUCLEOTIDE SEQUENCE [LARGE SCALE GENOMIC DNA]</scope>
    <source>
        <strain evidence="3">EGGRZ-B1_66</strain>
        <tissue evidence="3">Body</tissue>
    </source>
</reference>
<accession>A0ABD2Q7V1</accession>
<feature type="region of interest" description="Disordered" evidence="2">
    <location>
        <begin position="335"/>
        <end position="363"/>
    </location>
</feature>
<evidence type="ECO:0000256" key="1">
    <source>
        <dbReference type="SAM" id="Coils"/>
    </source>
</evidence>
<feature type="coiled-coil region" evidence="1">
    <location>
        <begin position="449"/>
        <end position="499"/>
    </location>
</feature>